<keyword evidence="9 17" id="KW-0418">Kinase</keyword>
<keyword evidence="12" id="KW-0902">Two-component regulatory system</keyword>
<evidence type="ECO:0000256" key="13">
    <source>
        <dbReference type="ARBA" id="ARBA00023136"/>
    </source>
</evidence>
<dbReference type="PANTHER" id="PTHR43547:SF2">
    <property type="entry name" value="HYBRID SIGNAL TRANSDUCTION HISTIDINE KINASE C"/>
    <property type="match status" value="1"/>
</dbReference>
<dbReference type="Gene3D" id="1.10.287.130">
    <property type="match status" value="1"/>
</dbReference>
<dbReference type="Gene3D" id="3.30.565.10">
    <property type="entry name" value="Histidine kinase-like ATPase, C-terminal domain"/>
    <property type="match status" value="1"/>
</dbReference>
<evidence type="ECO:0000256" key="14">
    <source>
        <dbReference type="SAM" id="MobiDB-lite"/>
    </source>
</evidence>
<dbReference type="SUPFAM" id="SSF55890">
    <property type="entry name" value="Sporulation response regulatory protein Spo0B"/>
    <property type="match status" value="1"/>
</dbReference>
<evidence type="ECO:0000256" key="6">
    <source>
        <dbReference type="ARBA" id="ARBA00022679"/>
    </source>
</evidence>
<evidence type="ECO:0000259" key="16">
    <source>
        <dbReference type="PROSITE" id="PS50109"/>
    </source>
</evidence>
<accession>A0ABY0CD43</accession>
<dbReference type="InterPro" id="IPR016120">
    <property type="entry name" value="Sig_transdc_His_kin_SpoOB"/>
</dbReference>
<evidence type="ECO:0000256" key="15">
    <source>
        <dbReference type="SAM" id="Phobius"/>
    </source>
</evidence>
<feature type="domain" description="Histidine kinase" evidence="16">
    <location>
        <begin position="393"/>
        <end position="530"/>
    </location>
</feature>
<dbReference type="SUPFAM" id="SSF55785">
    <property type="entry name" value="PYP-like sensor domain (PAS domain)"/>
    <property type="match status" value="1"/>
</dbReference>
<evidence type="ECO:0000313" key="18">
    <source>
        <dbReference type="Proteomes" id="UP000268291"/>
    </source>
</evidence>
<evidence type="ECO:0000256" key="12">
    <source>
        <dbReference type="ARBA" id="ARBA00023012"/>
    </source>
</evidence>
<proteinExistence type="predicted"/>
<dbReference type="Proteomes" id="UP000268291">
    <property type="component" value="Unassembled WGS sequence"/>
</dbReference>
<reference evidence="17 18" key="1">
    <citation type="submission" date="2018-12" db="EMBL/GenBank/DDBJ databases">
        <authorList>
            <person name="hu s."/>
            <person name="Xu Y."/>
            <person name="Xu B."/>
            <person name="Li F."/>
        </authorList>
    </citation>
    <scope>NUCLEOTIDE SEQUENCE [LARGE SCALE GENOMIC DNA]</scope>
    <source>
        <strain evidence="17 18">KSW2-17</strain>
    </source>
</reference>
<dbReference type="Pfam" id="PF17203">
    <property type="entry name" value="sCache_3_2"/>
    <property type="match status" value="1"/>
</dbReference>
<sequence>MFWLILAAMALVGVVMTALFAWTGFQRLVQQTQASALHIAQTVAADPSVREAAERESDRAVPLSDAQLVDSDVAEYASDVEDRTGALFVVVTDDSGRRLAHPDEDRIGDPVSTSPESALAGEETVSWERGTLGDSARAKVPIRSLDDPDRVVGEVSVGFAPSRVWATVAADAAPVGLAAVFALLVGALAAWIIARRLRRDTLGLEPDELLGLALDQEAVLGGVGDGVLGTDVGGRVTVANPRALELLGISDAVGRPLAAVVGGDIAALLADDGVSGPLVHGDRVLFLESRPVNRDGRRIGRVAIVRDRTDVEALSRRLTAVETLGNALRAQRHEFANRLHVLSGLLRNNDVEEASDYLAGVVGIGPVRFPLENADLIREPFLQAFLGAKGVEAEERGVRLRIGNDTDAHGSLRQPDDVTTILGNLVDNGIDAAVESPAADGGDAWVEVEALVDGEDLYLSVMDSGVGVSGDPFAQRRERDGRSDPVHGHGIGLPLSRDIARRSGGDLWLASTGAAGRHGAVFCVRLPGAVHSDGDGVSSRAPGSNGTEEDE</sequence>
<dbReference type="Pfam" id="PF14689">
    <property type="entry name" value="SPOB_a"/>
    <property type="match status" value="1"/>
</dbReference>
<dbReference type="PRINTS" id="PR00344">
    <property type="entry name" value="BCTRLSENSOR"/>
</dbReference>
<feature type="compositionally biased region" description="Polar residues" evidence="14">
    <location>
        <begin position="541"/>
        <end position="551"/>
    </location>
</feature>
<dbReference type="InterPro" id="IPR004358">
    <property type="entry name" value="Sig_transdc_His_kin-like_C"/>
</dbReference>
<gene>
    <name evidence="17" type="ORF">ELQ93_06085</name>
</gene>
<keyword evidence="10" id="KW-0067">ATP-binding</keyword>
<keyword evidence="7 15" id="KW-0812">Transmembrane</keyword>
<feature type="transmembrane region" description="Helical" evidence="15">
    <location>
        <begin position="172"/>
        <end position="194"/>
    </location>
</feature>
<keyword evidence="8" id="KW-0547">Nucleotide-binding</keyword>
<dbReference type="InterPro" id="IPR033463">
    <property type="entry name" value="sCache_3"/>
</dbReference>
<dbReference type="InterPro" id="IPR003594">
    <property type="entry name" value="HATPase_dom"/>
</dbReference>
<keyword evidence="5" id="KW-0597">Phosphoprotein</keyword>
<keyword evidence="13 15" id="KW-0472">Membrane</keyword>
<dbReference type="EMBL" id="RZGY01000001">
    <property type="protein sequence ID" value="RUQ87887.1"/>
    <property type="molecule type" value="Genomic_DNA"/>
</dbReference>
<dbReference type="SMART" id="SM00387">
    <property type="entry name" value="HATPase_c"/>
    <property type="match status" value="1"/>
</dbReference>
<dbReference type="SUPFAM" id="SSF103190">
    <property type="entry name" value="Sensory domain-like"/>
    <property type="match status" value="1"/>
</dbReference>
<protein>
    <recommendedName>
        <fullName evidence="3">histidine kinase</fullName>
        <ecNumber evidence="3">2.7.13.3</ecNumber>
    </recommendedName>
</protein>
<dbReference type="SUPFAM" id="SSF55874">
    <property type="entry name" value="ATPase domain of HSP90 chaperone/DNA topoisomerase II/histidine kinase"/>
    <property type="match status" value="1"/>
</dbReference>
<evidence type="ECO:0000256" key="11">
    <source>
        <dbReference type="ARBA" id="ARBA00022989"/>
    </source>
</evidence>
<evidence type="ECO:0000256" key="7">
    <source>
        <dbReference type="ARBA" id="ARBA00022692"/>
    </source>
</evidence>
<feature type="region of interest" description="Disordered" evidence="14">
    <location>
        <begin position="470"/>
        <end position="493"/>
    </location>
</feature>
<dbReference type="EC" id="2.7.13.3" evidence="3"/>
<keyword evidence="6" id="KW-0808">Transferase</keyword>
<evidence type="ECO:0000256" key="4">
    <source>
        <dbReference type="ARBA" id="ARBA00022475"/>
    </source>
</evidence>
<feature type="region of interest" description="Disordered" evidence="14">
    <location>
        <begin position="531"/>
        <end position="551"/>
    </location>
</feature>
<keyword evidence="18" id="KW-1185">Reference proteome</keyword>
<dbReference type="InterPro" id="IPR029151">
    <property type="entry name" value="Sensor-like_sf"/>
</dbReference>
<dbReference type="InterPro" id="IPR039506">
    <property type="entry name" value="SPOB_a"/>
</dbReference>
<comment type="caution">
    <text evidence="17">The sequence shown here is derived from an EMBL/GenBank/DDBJ whole genome shotgun (WGS) entry which is preliminary data.</text>
</comment>
<dbReference type="Gene3D" id="3.30.450.20">
    <property type="entry name" value="PAS domain"/>
    <property type="match status" value="2"/>
</dbReference>
<evidence type="ECO:0000256" key="2">
    <source>
        <dbReference type="ARBA" id="ARBA00004651"/>
    </source>
</evidence>
<evidence type="ECO:0000256" key="1">
    <source>
        <dbReference type="ARBA" id="ARBA00000085"/>
    </source>
</evidence>
<keyword evidence="4" id="KW-1003">Cell membrane</keyword>
<comment type="catalytic activity">
    <reaction evidence="1">
        <text>ATP + protein L-histidine = ADP + protein N-phospho-L-histidine.</text>
        <dbReference type="EC" id="2.7.13.3"/>
    </reaction>
</comment>
<evidence type="ECO:0000256" key="9">
    <source>
        <dbReference type="ARBA" id="ARBA00022777"/>
    </source>
</evidence>
<dbReference type="PANTHER" id="PTHR43547">
    <property type="entry name" value="TWO-COMPONENT HISTIDINE KINASE"/>
    <property type="match status" value="1"/>
</dbReference>
<organism evidence="17 18">
    <name type="scientific">Labedella gwakjiensis</name>
    <dbReference type="NCBI Taxonomy" id="390269"/>
    <lineage>
        <taxon>Bacteria</taxon>
        <taxon>Bacillati</taxon>
        <taxon>Actinomycetota</taxon>
        <taxon>Actinomycetes</taxon>
        <taxon>Micrococcales</taxon>
        <taxon>Microbacteriaceae</taxon>
        <taxon>Labedella</taxon>
    </lineage>
</organism>
<dbReference type="PROSITE" id="PS50109">
    <property type="entry name" value="HIS_KIN"/>
    <property type="match status" value="1"/>
</dbReference>
<name>A0ABY0CD43_9MICO</name>
<dbReference type="InterPro" id="IPR035965">
    <property type="entry name" value="PAS-like_dom_sf"/>
</dbReference>
<comment type="subcellular location">
    <subcellularLocation>
        <location evidence="2">Cell membrane</location>
        <topology evidence="2">Multi-pass membrane protein</topology>
    </subcellularLocation>
</comment>
<dbReference type="GO" id="GO:0016301">
    <property type="term" value="F:kinase activity"/>
    <property type="evidence" value="ECO:0007669"/>
    <property type="project" value="UniProtKB-KW"/>
</dbReference>
<feature type="compositionally biased region" description="Basic and acidic residues" evidence="14">
    <location>
        <begin position="474"/>
        <end position="487"/>
    </location>
</feature>
<evidence type="ECO:0000256" key="5">
    <source>
        <dbReference type="ARBA" id="ARBA00022553"/>
    </source>
</evidence>
<evidence type="ECO:0000313" key="17">
    <source>
        <dbReference type="EMBL" id="RUQ87887.1"/>
    </source>
</evidence>
<evidence type="ECO:0000256" key="3">
    <source>
        <dbReference type="ARBA" id="ARBA00012438"/>
    </source>
</evidence>
<dbReference type="InterPro" id="IPR036890">
    <property type="entry name" value="HATPase_C_sf"/>
</dbReference>
<dbReference type="InterPro" id="IPR005467">
    <property type="entry name" value="His_kinase_dom"/>
</dbReference>
<evidence type="ECO:0000256" key="10">
    <source>
        <dbReference type="ARBA" id="ARBA00022840"/>
    </source>
</evidence>
<evidence type="ECO:0000256" key="8">
    <source>
        <dbReference type="ARBA" id="ARBA00022741"/>
    </source>
</evidence>
<dbReference type="Pfam" id="PF02518">
    <property type="entry name" value="HATPase_c"/>
    <property type="match status" value="1"/>
</dbReference>
<keyword evidence="11 15" id="KW-1133">Transmembrane helix</keyword>